<dbReference type="OrthoDB" id="347657at2759"/>
<dbReference type="PANTHER" id="PTHR24351">
    <property type="entry name" value="RIBOSOMAL PROTEIN S6 KINASE"/>
    <property type="match status" value="1"/>
</dbReference>
<name>V2XXQ1_MONRO</name>
<dbReference type="Gene3D" id="1.10.510.10">
    <property type="entry name" value="Transferase(Phosphotransferase) domain 1"/>
    <property type="match status" value="1"/>
</dbReference>
<sequence>MAPVIDIDASVLHDAPFSQSFSGMLSDEVVEVSPRDTILIDASFDVEQIKDIREIVPEWDDDEVDEIIVLFSKPKNKMPNRLSTIMEDLKELDKKQSSNFSLADFDFLPSIPRNGNLMVIRKRDTKQRYTFKRFKTTPSHTWPVELSVLEMINDRDAQFLPQICWRIFEDGCFSVILNFYPSGNLSSYVTSRGPLSPEHTLVYAAELVEGLSVIHATGIHHRNVTPENIMIDATGHLVLVGFDCAQIENDKDRFHDTILLPIETQPDFDYRAPELLLGWSHDSAVDCWSFGCVMYFMIAGKHPFSKDKDRIMRGCHSDVLDVEQVVRDLITKCLEPNPGLRLTIAEIKAHEYFAAVNWSLVQEKNVTVPNVPSEEHLKTASMSSKTSILPLPSPAFDSPTLLHSDNYSLQARQSVQDLLPSIFRMASNTSDTHSLKNTKSTIGSSVSTHSINPEYSLPASAPAYDSLRCRLNENSSAAELTPEERMARFWVSLDEGDDFSPELENCHYIPTRLQRQRRKKPRKASSPSTRHLPLTSRSSLSLSLASTQRRISKLIKFRPHKITPASQATIRKHESLPCLNHDLPPVPEPVPLHLPKGIEQIGNGIGFTYHAPQPVPLPSPLVTDHLGAKRRQIGLGLKFKMSSIGHRRKWGSGLGLFTTSTSGSGVSESYDDSHSKMAMSAKKSVSIRGRDSTVEQVRVSESSLGVGVRLDKGSGSEAEKADVFRYGSTWSLMPDLSNSGELSRMVAASGEVQVSPVTETDTTVGNSPFADLNLDERELLGRRSTLRLVL</sequence>
<evidence type="ECO:0000259" key="7">
    <source>
        <dbReference type="PROSITE" id="PS50011"/>
    </source>
</evidence>
<comment type="caution">
    <text evidence="8">The sequence shown here is derived from an EMBL/GenBank/DDBJ whole genome shotgun (WGS) entry which is preliminary data.</text>
</comment>
<dbReference type="InterPro" id="IPR000719">
    <property type="entry name" value="Prot_kinase_dom"/>
</dbReference>
<feature type="compositionally biased region" description="Low complexity" evidence="6">
    <location>
        <begin position="524"/>
        <end position="540"/>
    </location>
</feature>
<dbReference type="GO" id="GO:0005524">
    <property type="term" value="F:ATP binding"/>
    <property type="evidence" value="ECO:0007669"/>
    <property type="project" value="UniProtKB-KW"/>
</dbReference>
<evidence type="ECO:0000313" key="9">
    <source>
        <dbReference type="Proteomes" id="UP000017559"/>
    </source>
</evidence>
<accession>V2XXQ1</accession>
<dbReference type="GO" id="GO:0004674">
    <property type="term" value="F:protein serine/threonine kinase activity"/>
    <property type="evidence" value="ECO:0007669"/>
    <property type="project" value="UniProtKB-KW"/>
</dbReference>
<feature type="region of interest" description="Disordered" evidence="6">
    <location>
        <begin position="511"/>
        <end position="540"/>
    </location>
</feature>
<dbReference type="InterPro" id="IPR011009">
    <property type="entry name" value="Kinase-like_dom_sf"/>
</dbReference>
<organism evidence="8 9">
    <name type="scientific">Moniliophthora roreri (strain MCA 2997)</name>
    <name type="common">Cocoa frosty pod rot fungus</name>
    <name type="synonym">Crinipellis roreri</name>
    <dbReference type="NCBI Taxonomy" id="1381753"/>
    <lineage>
        <taxon>Eukaryota</taxon>
        <taxon>Fungi</taxon>
        <taxon>Dikarya</taxon>
        <taxon>Basidiomycota</taxon>
        <taxon>Agaricomycotina</taxon>
        <taxon>Agaricomycetes</taxon>
        <taxon>Agaricomycetidae</taxon>
        <taxon>Agaricales</taxon>
        <taxon>Marasmiineae</taxon>
        <taxon>Marasmiaceae</taxon>
        <taxon>Moniliophthora</taxon>
    </lineage>
</organism>
<keyword evidence="2" id="KW-0808">Transferase</keyword>
<dbReference type="PROSITE" id="PS50011">
    <property type="entry name" value="PROTEIN_KINASE_DOM"/>
    <property type="match status" value="1"/>
</dbReference>
<proteinExistence type="predicted"/>
<feature type="domain" description="Protein kinase" evidence="7">
    <location>
        <begin position="105"/>
        <end position="353"/>
    </location>
</feature>
<dbReference type="EMBL" id="AWSO01001358">
    <property type="protein sequence ID" value="ESK84159.1"/>
    <property type="molecule type" value="Genomic_DNA"/>
</dbReference>
<dbReference type="AlphaFoldDB" id="V2XXQ1"/>
<dbReference type="Proteomes" id="UP000017559">
    <property type="component" value="Unassembled WGS sequence"/>
</dbReference>
<evidence type="ECO:0000256" key="6">
    <source>
        <dbReference type="SAM" id="MobiDB-lite"/>
    </source>
</evidence>
<evidence type="ECO:0000256" key="5">
    <source>
        <dbReference type="ARBA" id="ARBA00022840"/>
    </source>
</evidence>
<keyword evidence="9" id="KW-1185">Reference proteome</keyword>
<dbReference type="SUPFAM" id="SSF56112">
    <property type="entry name" value="Protein kinase-like (PK-like)"/>
    <property type="match status" value="1"/>
</dbReference>
<evidence type="ECO:0000256" key="2">
    <source>
        <dbReference type="ARBA" id="ARBA00022679"/>
    </source>
</evidence>
<dbReference type="HOGENOM" id="CLU_355291_0_0_1"/>
<reference evidence="8 9" key="1">
    <citation type="journal article" date="2014" name="BMC Genomics">
        <title>Genome and secretome analysis of the hemibiotrophic fungal pathogen, Moniliophthora roreri, which causes frosty pod rot disease of cacao: mechanisms of the biotrophic and necrotrophic phases.</title>
        <authorList>
            <person name="Meinhardt L.W."/>
            <person name="Costa G.G.L."/>
            <person name="Thomazella D.P.T."/>
            <person name="Teixeira P.J.P.L."/>
            <person name="Carazzolle M.F."/>
            <person name="Schuster S.C."/>
            <person name="Carlson J.E."/>
            <person name="Guiltinan M.J."/>
            <person name="Mieczkowski P."/>
            <person name="Farmer A."/>
            <person name="Ramaraj T."/>
            <person name="Crozier J."/>
            <person name="Davis R.E."/>
            <person name="Shao J."/>
            <person name="Melnick R.L."/>
            <person name="Pereira G.A.G."/>
            <person name="Bailey B.A."/>
        </authorList>
    </citation>
    <scope>NUCLEOTIDE SEQUENCE [LARGE SCALE GENOMIC DNA]</scope>
    <source>
        <strain evidence="8 9">MCA 2997</strain>
    </source>
</reference>
<keyword evidence="5" id="KW-0067">ATP-binding</keyword>
<keyword evidence="1" id="KW-0723">Serine/threonine-protein kinase</keyword>
<dbReference type="STRING" id="1381753.V2XXQ1"/>
<evidence type="ECO:0000256" key="3">
    <source>
        <dbReference type="ARBA" id="ARBA00022741"/>
    </source>
</evidence>
<evidence type="ECO:0000256" key="4">
    <source>
        <dbReference type="ARBA" id="ARBA00022777"/>
    </source>
</evidence>
<feature type="compositionally biased region" description="Basic residues" evidence="6">
    <location>
        <begin position="514"/>
        <end position="523"/>
    </location>
</feature>
<protein>
    <submittedName>
        <fullName evidence="8">Agc akt protein kinase</fullName>
    </submittedName>
</protein>
<dbReference type="SMART" id="SM00220">
    <property type="entry name" value="S_TKc"/>
    <property type="match status" value="1"/>
</dbReference>
<dbReference type="KEGG" id="mrr:Moror_17003"/>
<evidence type="ECO:0000313" key="8">
    <source>
        <dbReference type="EMBL" id="ESK84159.1"/>
    </source>
</evidence>
<keyword evidence="3" id="KW-0547">Nucleotide-binding</keyword>
<keyword evidence="4 8" id="KW-0418">Kinase</keyword>
<evidence type="ECO:0000256" key="1">
    <source>
        <dbReference type="ARBA" id="ARBA00022527"/>
    </source>
</evidence>
<gene>
    <name evidence="8" type="ORF">Moror_17003</name>
</gene>
<dbReference type="Pfam" id="PF00069">
    <property type="entry name" value="Pkinase"/>
    <property type="match status" value="1"/>
</dbReference>